<keyword evidence="2" id="KW-1185">Reference proteome</keyword>
<evidence type="ECO:0000313" key="2">
    <source>
        <dbReference type="Proteomes" id="UP001151760"/>
    </source>
</evidence>
<feature type="non-terminal residue" evidence="1">
    <location>
        <position position="1"/>
    </location>
</feature>
<protein>
    <submittedName>
        <fullName evidence="1">Uncharacterized protein</fullName>
    </submittedName>
</protein>
<accession>A0ABQ4Y0M0</accession>
<gene>
    <name evidence="1" type="ORF">Tco_0703767</name>
</gene>
<comment type="caution">
    <text evidence="1">The sequence shown here is derived from an EMBL/GenBank/DDBJ whole genome shotgun (WGS) entry which is preliminary data.</text>
</comment>
<dbReference type="EMBL" id="BQNB010009968">
    <property type="protein sequence ID" value="GJS70926.1"/>
    <property type="molecule type" value="Genomic_DNA"/>
</dbReference>
<proteinExistence type="predicted"/>
<evidence type="ECO:0000313" key="1">
    <source>
        <dbReference type="EMBL" id="GJS70926.1"/>
    </source>
</evidence>
<reference evidence="1" key="1">
    <citation type="journal article" date="2022" name="Int. J. Mol. Sci.">
        <title>Draft Genome of Tanacetum Coccineum: Genomic Comparison of Closely Related Tanacetum-Family Plants.</title>
        <authorList>
            <person name="Yamashiro T."/>
            <person name="Shiraishi A."/>
            <person name="Nakayama K."/>
            <person name="Satake H."/>
        </authorList>
    </citation>
    <scope>NUCLEOTIDE SEQUENCE</scope>
</reference>
<organism evidence="1 2">
    <name type="scientific">Tanacetum coccineum</name>
    <dbReference type="NCBI Taxonomy" id="301880"/>
    <lineage>
        <taxon>Eukaryota</taxon>
        <taxon>Viridiplantae</taxon>
        <taxon>Streptophyta</taxon>
        <taxon>Embryophyta</taxon>
        <taxon>Tracheophyta</taxon>
        <taxon>Spermatophyta</taxon>
        <taxon>Magnoliopsida</taxon>
        <taxon>eudicotyledons</taxon>
        <taxon>Gunneridae</taxon>
        <taxon>Pentapetalae</taxon>
        <taxon>asterids</taxon>
        <taxon>campanulids</taxon>
        <taxon>Asterales</taxon>
        <taxon>Asteraceae</taxon>
        <taxon>Asteroideae</taxon>
        <taxon>Anthemideae</taxon>
        <taxon>Anthemidinae</taxon>
        <taxon>Tanacetum</taxon>
    </lineage>
</organism>
<sequence>YVVPTGRVKVPAGRYVVPTGKDNVIVSAGRSKVIPAGRTILVLIPTQPRVITIEGVEAKPRDEEKLDITGSCGFKRKGYGLLSDGFKEYKEGLKYLCLSRKFKREYVQL</sequence>
<dbReference type="Proteomes" id="UP001151760">
    <property type="component" value="Unassembled WGS sequence"/>
</dbReference>
<reference evidence="1" key="2">
    <citation type="submission" date="2022-01" db="EMBL/GenBank/DDBJ databases">
        <authorList>
            <person name="Yamashiro T."/>
            <person name="Shiraishi A."/>
            <person name="Satake H."/>
            <person name="Nakayama K."/>
        </authorList>
    </citation>
    <scope>NUCLEOTIDE SEQUENCE</scope>
</reference>
<name>A0ABQ4Y0M0_9ASTR</name>